<proteinExistence type="predicted"/>
<feature type="signal peptide" evidence="1">
    <location>
        <begin position="1"/>
        <end position="19"/>
    </location>
</feature>
<feature type="chain" id="PRO_5001859740" evidence="1">
    <location>
        <begin position="20"/>
        <end position="105"/>
    </location>
</feature>
<dbReference type="AlphaFoldDB" id="A0A090M9U6"/>
<name>A0A090M9U6_9HYPO</name>
<accession>A0A090M9U6</accession>
<organism evidence="2">
    <name type="scientific">Fusarium acuminatum CS5907</name>
    <dbReference type="NCBI Taxonomy" id="1318461"/>
    <lineage>
        <taxon>Eukaryota</taxon>
        <taxon>Fungi</taxon>
        <taxon>Dikarya</taxon>
        <taxon>Ascomycota</taxon>
        <taxon>Pezizomycotina</taxon>
        <taxon>Sordariomycetes</taxon>
        <taxon>Hypocreomycetidae</taxon>
        <taxon>Hypocreales</taxon>
        <taxon>Nectriaceae</taxon>
        <taxon>Fusarium</taxon>
        <taxon>Fusarium tricinctum species complex</taxon>
    </lineage>
</organism>
<gene>
    <name evidence="2" type="ORF">BN851_0133580</name>
</gene>
<comment type="caution">
    <text evidence="2">The sequence shown here is derived from an EMBL/GenBank/DDBJ whole genome shotgun (WGS) entry which is preliminary data.</text>
</comment>
<evidence type="ECO:0000313" key="2">
    <source>
        <dbReference type="EMBL" id="CEG03908.1"/>
    </source>
</evidence>
<evidence type="ECO:0000256" key="1">
    <source>
        <dbReference type="SAM" id="SignalP"/>
    </source>
</evidence>
<sequence>MRWIILSALLLLVGRLATGSRRQGGSNAAVRRLGCGSVAGELPFPGVKEAVGELLSETSLRSCGELLSGFFELGAKGLEDHQLGVVLFNALARKVISRFYNRDWS</sequence>
<protein>
    <submittedName>
        <fullName evidence="2">WGS project CBMG000000000 data, contig CS5907-c003167</fullName>
    </submittedName>
</protein>
<keyword evidence="1" id="KW-0732">Signal</keyword>
<reference evidence="2" key="1">
    <citation type="submission" date="2013-05" db="EMBL/GenBank/DDBJ databases">
        <title>Draft genome sequences of six wheat associated Fusarium spp. isolates.</title>
        <authorList>
            <person name="Moolhuijzen P.M."/>
            <person name="Manners J.M."/>
            <person name="Wilcox S."/>
            <person name="Bellgard M.I."/>
            <person name="Gardiner D.M."/>
        </authorList>
    </citation>
    <scope>NUCLEOTIDE SEQUENCE</scope>
    <source>
        <strain evidence="2">CS5907</strain>
    </source>
</reference>
<dbReference type="EMBL" id="CBMG010003146">
    <property type="protein sequence ID" value="CEG03908.1"/>
    <property type="molecule type" value="Genomic_DNA"/>
</dbReference>